<dbReference type="EMBL" id="HG992980">
    <property type="protein sequence ID" value="CAE7034043.1"/>
    <property type="molecule type" value="Genomic_DNA"/>
</dbReference>
<sequence>MKLELLGIVFFAFQVLVQAEIQPRANWQTRCTQPPTCVGGQCKLTVDNVCNRNNNNQLCDNRLGSTCSTGDCAECNTKTRRCGNCWIYCCV</sequence>
<dbReference type="Proteomes" id="UP000472372">
    <property type="component" value="Chromosome 4"/>
</dbReference>
<evidence type="ECO:0000313" key="2">
    <source>
        <dbReference type="Proteomes" id="UP000472372"/>
    </source>
</evidence>
<reference evidence="1" key="1">
    <citation type="submission" date="2021-02" db="EMBL/GenBank/DDBJ databases">
        <authorList>
            <person name="Syme A R."/>
            <person name="Syme A R."/>
            <person name="Moolhuijzen P."/>
        </authorList>
    </citation>
    <scope>NUCLEOTIDE SEQUENCE</scope>
    <source>
        <strain evidence="1">W1-1</strain>
    </source>
</reference>
<gene>
    <name evidence="1" type="ORF">PTTW11_05335</name>
</gene>
<organism evidence="1 2">
    <name type="scientific">Pyrenophora teres f. teres</name>
    <dbReference type="NCBI Taxonomy" id="97479"/>
    <lineage>
        <taxon>Eukaryota</taxon>
        <taxon>Fungi</taxon>
        <taxon>Dikarya</taxon>
        <taxon>Ascomycota</taxon>
        <taxon>Pezizomycotina</taxon>
        <taxon>Dothideomycetes</taxon>
        <taxon>Pleosporomycetidae</taxon>
        <taxon>Pleosporales</taxon>
        <taxon>Pleosporineae</taxon>
        <taxon>Pleosporaceae</taxon>
        <taxon>Pyrenophora</taxon>
    </lineage>
</organism>
<name>A0A6S6W1J6_9PLEO</name>
<accession>A0A6S6W1J6</accession>
<dbReference type="AlphaFoldDB" id="A0A6S6W1J6"/>
<proteinExistence type="predicted"/>
<evidence type="ECO:0000313" key="1">
    <source>
        <dbReference type="EMBL" id="CAE7034043.1"/>
    </source>
</evidence>
<protein>
    <submittedName>
        <fullName evidence="1">Uncharacterized protein</fullName>
    </submittedName>
</protein>